<proteinExistence type="predicted"/>
<protein>
    <submittedName>
        <fullName evidence="3">Uncharacterized protein</fullName>
    </submittedName>
</protein>
<evidence type="ECO:0000313" key="3">
    <source>
        <dbReference type="EMBL" id="KII73543.1"/>
    </source>
</evidence>
<accession>A0A0C2JVT6</accession>
<feature type="compositionally biased region" description="Basic and acidic residues" evidence="1">
    <location>
        <begin position="218"/>
        <end position="248"/>
    </location>
</feature>
<comment type="caution">
    <text evidence="3">The sequence shown here is derived from an EMBL/GenBank/DDBJ whole genome shotgun (WGS) entry which is preliminary data.</text>
</comment>
<name>A0A0C2JVT6_THEKT</name>
<feature type="compositionally biased region" description="Polar residues" evidence="1">
    <location>
        <begin position="251"/>
        <end position="261"/>
    </location>
</feature>
<keyword evidence="2" id="KW-0472">Membrane</keyword>
<dbReference type="EMBL" id="JWZT01000787">
    <property type="protein sequence ID" value="KII73543.1"/>
    <property type="molecule type" value="Genomic_DNA"/>
</dbReference>
<dbReference type="AlphaFoldDB" id="A0A0C2JVT6"/>
<sequence>MKELSKKKNMSMLFLGVISLFLNIEGVAGTKWATFLEFYETGLFSGCMRPFRLAKICTSEFHYPFAKMYTYLAATNFMYACQFMVTAAMVLNPVCLYLMWNYKKNPKYLPAAGVLYCVISTFILTSLILYSQSILLNAIKEDIDYLFLAIESILTIINMGLIVHHYGDTISRALLGEEDEEEDETQKPPQQIKKPVNPTQKSPANLQQKKPANSPQRRLMDSPQRRPKDSPQRRPIDSPQRKPIDSPQRRPMNSPQKNSPLNRLPPVVHALAKTDTLTFFMQQFSDRIIVLFRGTSMNTLNSNVLVY</sequence>
<feature type="transmembrane region" description="Helical" evidence="2">
    <location>
        <begin position="112"/>
        <end position="131"/>
    </location>
</feature>
<gene>
    <name evidence="3" type="ORF">RF11_03505</name>
</gene>
<evidence type="ECO:0000256" key="1">
    <source>
        <dbReference type="SAM" id="MobiDB-lite"/>
    </source>
</evidence>
<evidence type="ECO:0000313" key="4">
    <source>
        <dbReference type="Proteomes" id="UP000031668"/>
    </source>
</evidence>
<feature type="transmembrane region" description="Helical" evidence="2">
    <location>
        <begin position="77"/>
        <end position="100"/>
    </location>
</feature>
<evidence type="ECO:0000256" key="2">
    <source>
        <dbReference type="SAM" id="Phobius"/>
    </source>
</evidence>
<keyword evidence="2" id="KW-0812">Transmembrane</keyword>
<reference evidence="3 4" key="1">
    <citation type="journal article" date="2014" name="Genome Biol. Evol.">
        <title>The genome of the myxosporean Thelohanellus kitauei shows adaptations to nutrient acquisition within its fish host.</title>
        <authorList>
            <person name="Yang Y."/>
            <person name="Xiong J."/>
            <person name="Zhou Z."/>
            <person name="Huo F."/>
            <person name="Miao W."/>
            <person name="Ran C."/>
            <person name="Liu Y."/>
            <person name="Zhang J."/>
            <person name="Feng J."/>
            <person name="Wang M."/>
            <person name="Wang M."/>
            <person name="Wang L."/>
            <person name="Yao B."/>
        </authorList>
    </citation>
    <scope>NUCLEOTIDE SEQUENCE [LARGE SCALE GENOMIC DNA]</scope>
    <source>
        <strain evidence="3">Wuqing</strain>
    </source>
</reference>
<keyword evidence="2" id="KW-1133">Transmembrane helix</keyword>
<organism evidence="3 4">
    <name type="scientific">Thelohanellus kitauei</name>
    <name type="common">Myxosporean</name>
    <dbReference type="NCBI Taxonomy" id="669202"/>
    <lineage>
        <taxon>Eukaryota</taxon>
        <taxon>Metazoa</taxon>
        <taxon>Cnidaria</taxon>
        <taxon>Myxozoa</taxon>
        <taxon>Myxosporea</taxon>
        <taxon>Bivalvulida</taxon>
        <taxon>Platysporina</taxon>
        <taxon>Myxobolidae</taxon>
        <taxon>Thelohanellus</taxon>
    </lineage>
</organism>
<feature type="compositionally biased region" description="Polar residues" evidence="1">
    <location>
        <begin position="197"/>
        <end position="216"/>
    </location>
</feature>
<keyword evidence="4" id="KW-1185">Reference proteome</keyword>
<feature type="transmembrane region" description="Helical" evidence="2">
    <location>
        <begin position="143"/>
        <end position="163"/>
    </location>
</feature>
<feature type="region of interest" description="Disordered" evidence="1">
    <location>
        <begin position="177"/>
        <end position="265"/>
    </location>
</feature>
<dbReference type="Proteomes" id="UP000031668">
    <property type="component" value="Unassembled WGS sequence"/>
</dbReference>